<name>A0A4R8LW87_9BACL</name>
<dbReference type="InterPro" id="IPR003849">
    <property type="entry name" value="Preprotein_translocase_YajC"/>
</dbReference>
<keyword evidence="8" id="KW-0811">Translocation</keyword>
<organism evidence="12 13">
    <name type="scientific">Alicyclobacillus sacchari</name>
    <dbReference type="NCBI Taxonomy" id="392010"/>
    <lineage>
        <taxon>Bacteria</taxon>
        <taxon>Bacillati</taxon>
        <taxon>Bacillota</taxon>
        <taxon>Bacilli</taxon>
        <taxon>Bacillales</taxon>
        <taxon>Alicyclobacillaceae</taxon>
        <taxon>Alicyclobacillus</taxon>
    </lineage>
</organism>
<comment type="caution">
    <text evidence="12">The sequence shown here is derived from an EMBL/GenBank/DDBJ whole genome shotgun (WGS) entry which is preliminary data.</text>
</comment>
<dbReference type="GO" id="GO:0005886">
    <property type="term" value="C:plasma membrane"/>
    <property type="evidence" value="ECO:0007669"/>
    <property type="project" value="UniProtKB-SubCell"/>
</dbReference>
<gene>
    <name evidence="12" type="ORF">C7445_10148</name>
</gene>
<evidence type="ECO:0000256" key="5">
    <source>
        <dbReference type="ARBA" id="ARBA00022692"/>
    </source>
</evidence>
<dbReference type="NCBIfam" id="TIGR00739">
    <property type="entry name" value="yajC"/>
    <property type="match status" value="1"/>
</dbReference>
<keyword evidence="5 11" id="KW-0812">Transmembrane</keyword>
<keyword evidence="9 11" id="KW-0472">Membrane</keyword>
<dbReference type="PANTHER" id="PTHR33909:SF1">
    <property type="entry name" value="SEC TRANSLOCON ACCESSORY COMPLEX SUBUNIT YAJC"/>
    <property type="match status" value="1"/>
</dbReference>
<keyword evidence="7 11" id="KW-1133">Transmembrane helix</keyword>
<feature type="region of interest" description="Disordered" evidence="10">
    <location>
        <begin position="105"/>
        <end position="139"/>
    </location>
</feature>
<dbReference type="Proteomes" id="UP000294581">
    <property type="component" value="Unassembled WGS sequence"/>
</dbReference>
<feature type="transmembrane region" description="Helical" evidence="11">
    <location>
        <begin position="6"/>
        <end position="23"/>
    </location>
</feature>
<accession>A0A4R8LW87</accession>
<evidence type="ECO:0000313" key="13">
    <source>
        <dbReference type="Proteomes" id="UP000294581"/>
    </source>
</evidence>
<dbReference type="RefSeq" id="WP_134158054.1">
    <property type="nucleotide sequence ID" value="NZ_BSUS01000001.1"/>
</dbReference>
<evidence type="ECO:0000256" key="8">
    <source>
        <dbReference type="ARBA" id="ARBA00023010"/>
    </source>
</evidence>
<keyword evidence="13" id="KW-1185">Reference proteome</keyword>
<proteinExistence type="inferred from homology"/>
<evidence type="ECO:0000256" key="7">
    <source>
        <dbReference type="ARBA" id="ARBA00022989"/>
    </source>
</evidence>
<dbReference type="PRINTS" id="PR01853">
    <property type="entry name" value="YAJCTRNLCASE"/>
</dbReference>
<dbReference type="OrthoDB" id="9800132at2"/>
<evidence type="ECO:0000256" key="6">
    <source>
        <dbReference type="ARBA" id="ARBA00022927"/>
    </source>
</evidence>
<sequence>MKGGSSLIFLIIVVIVFYFLMIVPQRRQQKKRAEMMKQIGPGARVMTASGLYAEIIETRGDIVVAQIADGVNVEMDQRAVVRVIEEGPTQHDDEADELPEVDAEAMSGVSEAVADTDDDFTGSDAQRQFDEHHKQHGQS</sequence>
<dbReference type="GO" id="GO:0015031">
    <property type="term" value="P:protein transport"/>
    <property type="evidence" value="ECO:0007669"/>
    <property type="project" value="UniProtKB-KW"/>
</dbReference>
<reference evidence="12 13" key="1">
    <citation type="submission" date="2019-03" db="EMBL/GenBank/DDBJ databases">
        <title>Genomic Encyclopedia of Type Strains, Phase IV (KMG-IV): sequencing the most valuable type-strain genomes for metagenomic binning, comparative biology and taxonomic classification.</title>
        <authorList>
            <person name="Goeker M."/>
        </authorList>
    </citation>
    <scope>NUCLEOTIDE SEQUENCE [LARGE SCALE GENOMIC DNA]</scope>
    <source>
        <strain evidence="12 13">DSM 17974</strain>
    </source>
</reference>
<keyword evidence="4" id="KW-1003">Cell membrane</keyword>
<evidence type="ECO:0000256" key="11">
    <source>
        <dbReference type="SAM" id="Phobius"/>
    </source>
</evidence>
<protein>
    <submittedName>
        <fullName evidence="12">Preprotein translocase subunit YajC</fullName>
    </submittedName>
</protein>
<dbReference type="Pfam" id="PF02699">
    <property type="entry name" value="YajC"/>
    <property type="match status" value="1"/>
</dbReference>
<dbReference type="PANTHER" id="PTHR33909">
    <property type="entry name" value="SEC TRANSLOCON ACCESSORY COMPLEX SUBUNIT YAJC"/>
    <property type="match status" value="1"/>
</dbReference>
<evidence type="ECO:0000256" key="2">
    <source>
        <dbReference type="ARBA" id="ARBA00006742"/>
    </source>
</evidence>
<dbReference type="SMART" id="SM01323">
    <property type="entry name" value="YajC"/>
    <property type="match status" value="1"/>
</dbReference>
<keyword evidence="6" id="KW-0653">Protein transport</keyword>
<evidence type="ECO:0000256" key="3">
    <source>
        <dbReference type="ARBA" id="ARBA00022448"/>
    </source>
</evidence>
<comment type="subcellular location">
    <subcellularLocation>
        <location evidence="1">Cell membrane</location>
        <topology evidence="1">Single-pass membrane protein</topology>
    </subcellularLocation>
</comment>
<comment type="similarity">
    <text evidence="2">Belongs to the YajC family.</text>
</comment>
<evidence type="ECO:0000313" key="12">
    <source>
        <dbReference type="EMBL" id="TDY51057.1"/>
    </source>
</evidence>
<evidence type="ECO:0000256" key="9">
    <source>
        <dbReference type="ARBA" id="ARBA00023136"/>
    </source>
</evidence>
<dbReference type="EMBL" id="SORF01000001">
    <property type="protein sequence ID" value="TDY51057.1"/>
    <property type="molecule type" value="Genomic_DNA"/>
</dbReference>
<evidence type="ECO:0000256" key="10">
    <source>
        <dbReference type="SAM" id="MobiDB-lite"/>
    </source>
</evidence>
<dbReference type="AlphaFoldDB" id="A0A4R8LW87"/>
<keyword evidence="3" id="KW-0813">Transport</keyword>
<evidence type="ECO:0000256" key="4">
    <source>
        <dbReference type="ARBA" id="ARBA00022475"/>
    </source>
</evidence>
<evidence type="ECO:0000256" key="1">
    <source>
        <dbReference type="ARBA" id="ARBA00004162"/>
    </source>
</evidence>